<protein>
    <submittedName>
        <fullName evidence="3">2-keto-4-pentenoate hydratase/2-oxohepta-3-ene-1,7-dioic acid hydratase in catechol pathway</fullName>
    </submittedName>
</protein>
<dbReference type="Gene3D" id="3.90.850.10">
    <property type="entry name" value="Fumarylacetoacetase-like, C-terminal domain"/>
    <property type="match status" value="1"/>
</dbReference>
<dbReference type="InterPro" id="IPR036663">
    <property type="entry name" value="Fumarylacetoacetase_C_sf"/>
</dbReference>
<accession>A0A3M0BQN2</accession>
<evidence type="ECO:0000259" key="2">
    <source>
        <dbReference type="Pfam" id="PF01557"/>
    </source>
</evidence>
<dbReference type="Proteomes" id="UP000280842">
    <property type="component" value="Unassembled WGS sequence"/>
</dbReference>
<feature type="domain" description="Fumarylacetoacetase-like C-terminal" evidence="2">
    <location>
        <begin position="15"/>
        <end position="183"/>
    </location>
</feature>
<evidence type="ECO:0000313" key="3">
    <source>
        <dbReference type="EMBL" id="RMA97138.1"/>
    </source>
</evidence>
<evidence type="ECO:0000256" key="1">
    <source>
        <dbReference type="ARBA" id="ARBA00022723"/>
    </source>
</evidence>
<evidence type="ECO:0000313" key="4">
    <source>
        <dbReference type="Proteomes" id="UP000280842"/>
    </source>
</evidence>
<proteinExistence type="predicted"/>
<dbReference type="SUPFAM" id="SSF56529">
    <property type="entry name" value="FAH"/>
    <property type="match status" value="1"/>
</dbReference>
<dbReference type="GO" id="GO:0046872">
    <property type="term" value="F:metal ion binding"/>
    <property type="evidence" value="ECO:0007669"/>
    <property type="project" value="UniProtKB-KW"/>
</dbReference>
<name>A0A3M0BQN2_9AQUI</name>
<dbReference type="PANTHER" id="PTHR11820">
    <property type="entry name" value="ACYLPYRUVASE"/>
    <property type="match status" value="1"/>
</dbReference>
<dbReference type="RefSeq" id="WP_121922926.1">
    <property type="nucleotide sequence ID" value="NZ_REFO01000011.1"/>
</dbReference>
<keyword evidence="4" id="KW-1185">Reference proteome</keyword>
<reference evidence="3 4" key="1">
    <citation type="submission" date="2018-10" db="EMBL/GenBank/DDBJ databases">
        <title>Genomic Encyclopedia of Archaeal and Bacterial Type Strains, Phase II (KMG-II): from individual species to whole genera.</title>
        <authorList>
            <person name="Goeker M."/>
        </authorList>
    </citation>
    <scope>NUCLEOTIDE SEQUENCE [LARGE SCALE GENOMIC DNA]</scope>
    <source>
        <strain evidence="3 4">VM1</strain>
    </source>
</reference>
<dbReference type="OrthoDB" id="9805307at2"/>
<organism evidence="3 4">
    <name type="scientific">Hydrogenothermus marinus</name>
    <dbReference type="NCBI Taxonomy" id="133270"/>
    <lineage>
        <taxon>Bacteria</taxon>
        <taxon>Pseudomonadati</taxon>
        <taxon>Aquificota</taxon>
        <taxon>Aquificia</taxon>
        <taxon>Aquificales</taxon>
        <taxon>Hydrogenothermaceae</taxon>
        <taxon>Hydrogenothermus</taxon>
    </lineage>
</organism>
<dbReference type="EMBL" id="REFO01000011">
    <property type="protein sequence ID" value="RMA97138.1"/>
    <property type="molecule type" value="Genomic_DNA"/>
</dbReference>
<comment type="caution">
    <text evidence="3">The sequence shown here is derived from an EMBL/GenBank/DDBJ whole genome shotgun (WGS) entry which is preliminary data.</text>
</comment>
<dbReference type="PANTHER" id="PTHR11820:SF7">
    <property type="entry name" value="ACYLPYRUVASE FAHD1, MITOCHONDRIAL"/>
    <property type="match status" value="1"/>
</dbReference>
<dbReference type="Pfam" id="PF01557">
    <property type="entry name" value="FAA_hydrolase"/>
    <property type="match status" value="1"/>
</dbReference>
<gene>
    <name evidence="3" type="ORF">CLV39_0793</name>
</gene>
<keyword evidence="1" id="KW-0479">Metal-binding</keyword>
<dbReference type="GO" id="GO:0018773">
    <property type="term" value="F:acetylpyruvate hydrolase activity"/>
    <property type="evidence" value="ECO:0007669"/>
    <property type="project" value="TreeGrafter"/>
</dbReference>
<dbReference type="AlphaFoldDB" id="A0A3M0BQN2"/>
<dbReference type="InterPro" id="IPR011234">
    <property type="entry name" value="Fumarylacetoacetase-like_C"/>
</dbReference>
<sequence length="201" mass="23271">MKKVIFEGKDIFPTKILCVGRNYVEHIKELNNKIPDDIVFFIKPNSSISGQIIKPAKKCRYEGEISFLIFDNQIKAVGFGIDLTLVEEQEKAKKEGLPWEKAKAFDNSAIFSEFVEINNLENLQMELYINDNLRQKVDISLMIYKPYQIIQKACEYFSFKNGDILMTGTPKGVGYFEKGDKFVGRILKNNEIIVEKEWIVR</sequence>